<sequence length="127" mass="14716">RWRLHVSVHAFSDLQAWYHGTFHEEVYRLRGPFFVRSAPLCAYRGSHRVREHAEERGTCEERTLLRKVLLGKDTRYSHVECARFLAHAVLSAEERHLFDVLVAEGVAVLICGAGGARVRRRFRLSFV</sequence>
<dbReference type="AlphaFoldDB" id="A0A835Z614"/>
<feature type="non-terminal residue" evidence="1">
    <location>
        <position position="1"/>
    </location>
</feature>
<feature type="non-terminal residue" evidence="1">
    <location>
        <position position="127"/>
    </location>
</feature>
<dbReference type="Proteomes" id="UP000664859">
    <property type="component" value="Unassembled WGS sequence"/>
</dbReference>
<gene>
    <name evidence="1" type="ORF">JKP88DRAFT_134287</name>
</gene>
<accession>A0A835Z614</accession>
<dbReference type="OrthoDB" id="439792at2759"/>
<protein>
    <submittedName>
        <fullName evidence="1">Uncharacterized protein</fullName>
    </submittedName>
</protein>
<comment type="caution">
    <text evidence="1">The sequence shown here is derived from an EMBL/GenBank/DDBJ whole genome shotgun (WGS) entry which is preliminary data.</text>
</comment>
<reference evidence="1" key="1">
    <citation type="submission" date="2021-02" db="EMBL/GenBank/DDBJ databases">
        <title>First Annotated Genome of the Yellow-green Alga Tribonema minus.</title>
        <authorList>
            <person name="Mahan K.M."/>
        </authorList>
    </citation>
    <scope>NUCLEOTIDE SEQUENCE</scope>
    <source>
        <strain evidence="1">UTEX B ZZ1240</strain>
    </source>
</reference>
<evidence type="ECO:0000313" key="1">
    <source>
        <dbReference type="EMBL" id="KAG5187650.1"/>
    </source>
</evidence>
<evidence type="ECO:0000313" key="2">
    <source>
        <dbReference type="Proteomes" id="UP000664859"/>
    </source>
</evidence>
<name>A0A835Z614_9STRA</name>
<keyword evidence="2" id="KW-1185">Reference proteome</keyword>
<dbReference type="EMBL" id="JAFCMP010000086">
    <property type="protein sequence ID" value="KAG5187650.1"/>
    <property type="molecule type" value="Genomic_DNA"/>
</dbReference>
<proteinExistence type="predicted"/>
<organism evidence="1 2">
    <name type="scientific">Tribonema minus</name>
    <dbReference type="NCBI Taxonomy" id="303371"/>
    <lineage>
        <taxon>Eukaryota</taxon>
        <taxon>Sar</taxon>
        <taxon>Stramenopiles</taxon>
        <taxon>Ochrophyta</taxon>
        <taxon>PX clade</taxon>
        <taxon>Xanthophyceae</taxon>
        <taxon>Tribonematales</taxon>
        <taxon>Tribonemataceae</taxon>
        <taxon>Tribonema</taxon>
    </lineage>
</organism>